<sequence length="119" mass="13655">MATKPQVKLTILIKKLDSISYEHFHHYWRVEHPKTWLSVRIVRDNVLRYSQFHVDNSTSAGLKAAGLPMAEYDGGVNIYAASVEELMAVFTNEEYLRLVVPDEEKFLKRDEAVMMLGVG</sequence>
<evidence type="ECO:0000313" key="4">
    <source>
        <dbReference type="Proteomes" id="UP000469558"/>
    </source>
</evidence>
<dbReference type="EMBL" id="QGMK01002145">
    <property type="protein sequence ID" value="TVY60737.1"/>
    <property type="molecule type" value="Genomic_DNA"/>
</dbReference>
<dbReference type="OrthoDB" id="3183782at2759"/>
<evidence type="ECO:0000259" key="2">
    <source>
        <dbReference type="Pfam" id="PF07110"/>
    </source>
</evidence>
<accession>A0A8T9BTX2</accession>
<evidence type="ECO:0000256" key="1">
    <source>
        <dbReference type="ARBA" id="ARBA00005986"/>
    </source>
</evidence>
<feature type="domain" description="EthD" evidence="2">
    <location>
        <begin position="18"/>
        <end position="108"/>
    </location>
</feature>
<comment type="similarity">
    <text evidence="1">Belongs to the tpcK family.</text>
</comment>
<keyword evidence="4" id="KW-1185">Reference proteome</keyword>
<gene>
    <name evidence="3" type="ORF">LSUE1_G007921</name>
</gene>
<dbReference type="AlphaFoldDB" id="A0A8T9BTX2"/>
<dbReference type="Gene3D" id="3.30.70.100">
    <property type="match status" value="1"/>
</dbReference>
<protein>
    <recommendedName>
        <fullName evidence="2">EthD domain-containing protein</fullName>
    </recommendedName>
</protein>
<dbReference type="Pfam" id="PF07110">
    <property type="entry name" value="EthD"/>
    <property type="match status" value="1"/>
</dbReference>
<evidence type="ECO:0000313" key="3">
    <source>
        <dbReference type="EMBL" id="TVY60737.1"/>
    </source>
</evidence>
<dbReference type="GO" id="GO:0016491">
    <property type="term" value="F:oxidoreductase activity"/>
    <property type="evidence" value="ECO:0007669"/>
    <property type="project" value="InterPro"/>
</dbReference>
<feature type="non-terminal residue" evidence="3">
    <location>
        <position position="1"/>
    </location>
</feature>
<dbReference type="InterPro" id="IPR011008">
    <property type="entry name" value="Dimeric_a/b-barrel"/>
</dbReference>
<reference evidence="3 4" key="1">
    <citation type="submission" date="2018-05" db="EMBL/GenBank/DDBJ databases">
        <title>Genome sequencing and assembly of the regulated plant pathogen Lachnellula willkommii and related sister species for the development of diagnostic species identification markers.</title>
        <authorList>
            <person name="Giroux E."/>
            <person name="Bilodeau G."/>
        </authorList>
    </citation>
    <scope>NUCLEOTIDE SEQUENCE [LARGE SCALE GENOMIC DNA]</scope>
    <source>
        <strain evidence="3 4">CBS 268.59</strain>
    </source>
</reference>
<name>A0A8T9BTX2_9HELO</name>
<dbReference type="InterPro" id="IPR009799">
    <property type="entry name" value="EthD_dom"/>
</dbReference>
<proteinExistence type="inferred from homology"/>
<dbReference type="Proteomes" id="UP000469558">
    <property type="component" value="Unassembled WGS sequence"/>
</dbReference>
<comment type="caution">
    <text evidence="3">The sequence shown here is derived from an EMBL/GenBank/DDBJ whole genome shotgun (WGS) entry which is preliminary data.</text>
</comment>
<dbReference type="SUPFAM" id="SSF54909">
    <property type="entry name" value="Dimeric alpha+beta barrel"/>
    <property type="match status" value="1"/>
</dbReference>
<organism evidence="3 4">
    <name type="scientific">Lachnellula suecica</name>
    <dbReference type="NCBI Taxonomy" id="602035"/>
    <lineage>
        <taxon>Eukaryota</taxon>
        <taxon>Fungi</taxon>
        <taxon>Dikarya</taxon>
        <taxon>Ascomycota</taxon>
        <taxon>Pezizomycotina</taxon>
        <taxon>Leotiomycetes</taxon>
        <taxon>Helotiales</taxon>
        <taxon>Lachnaceae</taxon>
        <taxon>Lachnellula</taxon>
    </lineage>
</organism>